<feature type="transmembrane region" description="Helical" evidence="1">
    <location>
        <begin position="130"/>
        <end position="163"/>
    </location>
</feature>
<name>A0A347ZS07_9CHLR</name>
<dbReference type="RefSeq" id="WP_116224478.1">
    <property type="nucleotide sequence ID" value="NZ_AP018437.1"/>
</dbReference>
<sequence>MNHKQFESWILDEHKLSDSQKADLLIHLAACPKCSQLDTGWQASRKLMKQAAAKTPEPGFSVRWQAFAEKKCQMKVIRRQRVSIFMALVVVFFLSLTYMVASGSFLHMLADIFTSATTLLFNMTKGLSSFGYWIGHMPVVVPLAVGFIFFGLINAFILVGLFTLWNIRQRKLQTDEIKTD</sequence>
<accession>A0A347ZS07</accession>
<evidence type="ECO:0000313" key="3">
    <source>
        <dbReference type="Proteomes" id="UP000256388"/>
    </source>
</evidence>
<keyword evidence="1" id="KW-0472">Membrane</keyword>
<organism evidence="2 3">
    <name type="scientific">Pelolinea submarina</name>
    <dbReference type="NCBI Taxonomy" id="913107"/>
    <lineage>
        <taxon>Bacteria</taxon>
        <taxon>Bacillati</taxon>
        <taxon>Chloroflexota</taxon>
        <taxon>Anaerolineae</taxon>
        <taxon>Anaerolineales</taxon>
        <taxon>Anaerolineaceae</taxon>
        <taxon>Pelolinea</taxon>
    </lineage>
</organism>
<evidence type="ECO:0000313" key="2">
    <source>
        <dbReference type="EMBL" id="REG11347.1"/>
    </source>
</evidence>
<feature type="transmembrane region" description="Helical" evidence="1">
    <location>
        <begin position="84"/>
        <end position="110"/>
    </location>
</feature>
<dbReference type="EMBL" id="QUMS01000001">
    <property type="protein sequence ID" value="REG11347.1"/>
    <property type="molecule type" value="Genomic_DNA"/>
</dbReference>
<keyword evidence="1" id="KW-1133">Transmembrane helix</keyword>
<protein>
    <submittedName>
        <fullName evidence="2">Uncharacterized protein</fullName>
    </submittedName>
</protein>
<evidence type="ECO:0000256" key="1">
    <source>
        <dbReference type="SAM" id="Phobius"/>
    </source>
</evidence>
<gene>
    <name evidence="2" type="ORF">DFR64_1225</name>
</gene>
<dbReference type="AlphaFoldDB" id="A0A347ZS07"/>
<proteinExistence type="predicted"/>
<reference evidence="2 3" key="1">
    <citation type="submission" date="2018-08" db="EMBL/GenBank/DDBJ databases">
        <title>Genomic Encyclopedia of Type Strains, Phase IV (KMG-IV): sequencing the most valuable type-strain genomes for metagenomic binning, comparative biology and taxonomic classification.</title>
        <authorList>
            <person name="Goeker M."/>
        </authorList>
    </citation>
    <scope>NUCLEOTIDE SEQUENCE [LARGE SCALE GENOMIC DNA]</scope>
    <source>
        <strain evidence="2 3">DSM 23923</strain>
    </source>
</reference>
<comment type="caution">
    <text evidence="2">The sequence shown here is derived from an EMBL/GenBank/DDBJ whole genome shotgun (WGS) entry which is preliminary data.</text>
</comment>
<keyword evidence="1" id="KW-0812">Transmembrane</keyword>
<dbReference type="OrthoDB" id="166144at2"/>
<dbReference type="Proteomes" id="UP000256388">
    <property type="component" value="Unassembled WGS sequence"/>
</dbReference>
<keyword evidence="3" id="KW-1185">Reference proteome</keyword>